<accession>A0ABN0ZM03</accession>
<proteinExistence type="predicted"/>
<evidence type="ECO:0008006" key="3">
    <source>
        <dbReference type="Google" id="ProtNLM"/>
    </source>
</evidence>
<protein>
    <recommendedName>
        <fullName evidence="3">Tox-REase-3 domain-containing protein</fullName>
    </recommendedName>
</protein>
<dbReference type="Proteomes" id="UP001500909">
    <property type="component" value="Unassembled WGS sequence"/>
</dbReference>
<evidence type="ECO:0000313" key="2">
    <source>
        <dbReference type="Proteomes" id="UP001500909"/>
    </source>
</evidence>
<reference evidence="1 2" key="1">
    <citation type="journal article" date="2019" name="Int. J. Syst. Evol. Microbiol.">
        <title>The Global Catalogue of Microorganisms (GCM) 10K type strain sequencing project: providing services to taxonomists for standard genome sequencing and annotation.</title>
        <authorList>
            <consortium name="The Broad Institute Genomics Platform"/>
            <consortium name="The Broad Institute Genome Sequencing Center for Infectious Disease"/>
            <person name="Wu L."/>
            <person name="Ma J."/>
        </authorList>
    </citation>
    <scope>NUCLEOTIDE SEQUENCE [LARGE SCALE GENOMIC DNA]</scope>
    <source>
        <strain evidence="1 2">JCM 4805</strain>
    </source>
</reference>
<dbReference type="EMBL" id="BAAABY010000009">
    <property type="protein sequence ID" value="GAA0452292.1"/>
    <property type="molecule type" value="Genomic_DNA"/>
</dbReference>
<comment type="caution">
    <text evidence="1">The sequence shown here is derived from an EMBL/GenBank/DDBJ whole genome shotgun (WGS) entry which is preliminary data.</text>
</comment>
<organism evidence="1 2">
    <name type="scientific">Streptomyces olivaceiscleroticus</name>
    <dbReference type="NCBI Taxonomy" id="68245"/>
    <lineage>
        <taxon>Bacteria</taxon>
        <taxon>Bacillati</taxon>
        <taxon>Actinomycetota</taxon>
        <taxon>Actinomycetes</taxon>
        <taxon>Kitasatosporales</taxon>
        <taxon>Streptomycetaceae</taxon>
        <taxon>Streptomyces</taxon>
    </lineage>
</organism>
<keyword evidence="2" id="KW-1185">Reference proteome</keyword>
<name>A0ABN0ZM03_9ACTN</name>
<sequence length="79" mass="8815">MPAARWISSDRPDTVSGQPLGKAFRKQAQATFKMAKATERVPYFQFDGPPEGSVVDAIRRYSQRYKMPAVIDTEVLPVG</sequence>
<gene>
    <name evidence="1" type="ORF">GCM10010361_15490</name>
</gene>
<evidence type="ECO:0000313" key="1">
    <source>
        <dbReference type="EMBL" id="GAA0452292.1"/>
    </source>
</evidence>